<keyword evidence="1" id="KW-1133">Transmembrane helix</keyword>
<evidence type="ECO:0000313" key="2">
    <source>
        <dbReference type="EMBL" id="JAH17805.1"/>
    </source>
</evidence>
<reference evidence="2" key="1">
    <citation type="submission" date="2014-11" db="EMBL/GenBank/DDBJ databases">
        <authorList>
            <person name="Amaro Gonzalez C."/>
        </authorList>
    </citation>
    <scope>NUCLEOTIDE SEQUENCE</scope>
</reference>
<reference evidence="2" key="2">
    <citation type="journal article" date="2015" name="Fish Shellfish Immunol.">
        <title>Early steps in the European eel (Anguilla anguilla)-Vibrio vulnificus interaction in the gills: Role of the RtxA13 toxin.</title>
        <authorList>
            <person name="Callol A."/>
            <person name="Pajuelo D."/>
            <person name="Ebbesson L."/>
            <person name="Teles M."/>
            <person name="MacKenzie S."/>
            <person name="Amaro C."/>
        </authorList>
    </citation>
    <scope>NUCLEOTIDE SEQUENCE</scope>
</reference>
<proteinExistence type="predicted"/>
<organism evidence="2">
    <name type="scientific">Anguilla anguilla</name>
    <name type="common">European freshwater eel</name>
    <name type="synonym">Muraena anguilla</name>
    <dbReference type="NCBI Taxonomy" id="7936"/>
    <lineage>
        <taxon>Eukaryota</taxon>
        <taxon>Metazoa</taxon>
        <taxon>Chordata</taxon>
        <taxon>Craniata</taxon>
        <taxon>Vertebrata</taxon>
        <taxon>Euteleostomi</taxon>
        <taxon>Actinopterygii</taxon>
        <taxon>Neopterygii</taxon>
        <taxon>Teleostei</taxon>
        <taxon>Anguilliformes</taxon>
        <taxon>Anguillidae</taxon>
        <taxon>Anguilla</taxon>
    </lineage>
</organism>
<dbReference type="EMBL" id="GBXM01090772">
    <property type="protein sequence ID" value="JAH17805.1"/>
    <property type="molecule type" value="Transcribed_RNA"/>
</dbReference>
<evidence type="ECO:0000256" key="1">
    <source>
        <dbReference type="SAM" id="Phobius"/>
    </source>
</evidence>
<protein>
    <submittedName>
        <fullName evidence="2">Uncharacterized protein</fullName>
    </submittedName>
</protein>
<dbReference type="AlphaFoldDB" id="A0A0E9QND9"/>
<name>A0A0E9QND9_ANGAN</name>
<feature type="transmembrane region" description="Helical" evidence="1">
    <location>
        <begin position="24"/>
        <end position="44"/>
    </location>
</feature>
<sequence length="59" mass="6871">MSVGINVYTVDYKWHYFLQYLQCARVHLACFVQLVFIFSTHAILKLKGSIPHKRSLTGQ</sequence>
<keyword evidence="1" id="KW-0812">Transmembrane</keyword>
<accession>A0A0E9QND9</accession>
<keyword evidence="1" id="KW-0472">Membrane</keyword>